<dbReference type="EMBL" id="JQ844277">
    <property type="protein sequence ID" value="AGS54131.1"/>
    <property type="molecule type" value="Genomic_DNA"/>
</dbReference>
<proteinExistence type="predicted"/>
<reference evidence="1" key="1">
    <citation type="submission" date="2012-03" db="EMBL/GenBank/DDBJ databases">
        <title>Functional metagenomics reveals considerable lignocellulase gene clusters in the gut microbiome of a wood-feeding higher termite.</title>
        <authorList>
            <person name="Liu N."/>
        </authorList>
    </citation>
    <scope>NUCLEOTIDE SEQUENCE</scope>
</reference>
<dbReference type="AlphaFoldDB" id="A0A806KPD2"/>
<accession>A0A806KPD2</accession>
<protein>
    <submittedName>
        <fullName evidence="1">Uncharacterized protein</fullName>
    </submittedName>
</protein>
<name>A0A806KPD2_9BACT</name>
<sequence length="248" mass="27695">MATEKDALIDRLTGVFNYVSKFYELTNERIGYEQTLSESREQLQEFESYIELHPGEIRGITIKGAISIAAILASWIFLNGILSVLVMLAGTVFLIYNIVKYFSEKSWDKHCREEVDKYTALVKEYEEKFDGMGAKFGNLSDTMKKEEADTGELFPGEYLILPRYVKHGIDMLRTGRADNFKEVLVRIDDFKFKESMEEKAEQAAQEAAAARSAASDAAYSASRAASDASRAASDASAAKSAADWAARK</sequence>
<evidence type="ECO:0000313" key="1">
    <source>
        <dbReference type="EMBL" id="AGS54131.1"/>
    </source>
</evidence>
<organism evidence="1">
    <name type="scientific">uncultured bacterium contig00021</name>
    <dbReference type="NCBI Taxonomy" id="1181511"/>
    <lineage>
        <taxon>Bacteria</taxon>
        <taxon>environmental samples</taxon>
    </lineage>
</organism>